<proteinExistence type="predicted"/>
<evidence type="ECO:0000313" key="3">
    <source>
        <dbReference type="Proteomes" id="UP000430508"/>
    </source>
</evidence>
<accession>A0A857DLK6</accession>
<dbReference type="Proteomes" id="UP000430508">
    <property type="component" value="Chromosome"/>
</dbReference>
<protein>
    <submittedName>
        <fullName evidence="2">DUF3801 domain-containing protein</fullName>
    </submittedName>
</protein>
<reference evidence="2 3" key="1">
    <citation type="submission" date="2019-12" db="EMBL/GenBank/DDBJ databases">
        <title>Sequence classification of anaerobic respiratory reductive dehalogenases: First we see many, then we see few.</title>
        <authorList>
            <person name="Molenda O."/>
            <person name="Puentes Jacome L.A."/>
            <person name="Cao X."/>
            <person name="Nesbo C.L."/>
            <person name="Tang S."/>
            <person name="Morson N."/>
            <person name="Patron J."/>
            <person name="Lomheim L."/>
            <person name="Wishart D.S."/>
            <person name="Edwards E.A."/>
        </authorList>
    </citation>
    <scope>NUCLEOTIDE SEQUENCE [LARGE SCALE GENOMIC DNA]</scope>
    <source>
        <strain evidence="2 3">12DCA</strain>
    </source>
</reference>
<sequence length="161" mass="18101">MQEEVENKTVALAINTTKLTARELRAAILKFLAAQKNKNKSRDSPEIPHGKQSVKSLAAQNQGMTSIEITDKNIKSFERVARKYGVDFSVQKDKSMIPPKYIVFFKGRDADAITAAFTEFTATAVKKATRPSVLAQLKKFTELMKNTISDKVKNKDKEHLR</sequence>
<organism evidence="2 3">
    <name type="scientific">Dehalobacter restrictus</name>
    <dbReference type="NCBI Taxonomy" id="55583"/>
    <lineage>
        <taxon>Bacteria</taxon>
        <taxon>Bacillati</taxon>
        <taxon>Bacillota</taxon>
        <taxon>Clostridia</taxon>
        <taxon>Eubacteriales</taxon>
        <taxon>Desulfitobacteriaceae</taxon>
        <taxon>Dehalobacter</taxon>
    </lineage>
</organism>
<dbReference type="AlphaFoldDB" id="A0A857DLK6"/>
<evidence type="ECO:0000313" key="2">
    <source>
        <dbReference type="EMBL" id="QHA01016.1"/>
    </source>
</evidence>
<dbReference type="Pfam" id="PF12687">
    <property type="entry name" value="DUF3801"/>
    <property type="match status" value="1"/>
</dbReference>
<dbReference type="RefSeq" id="WP_158208373.1">
    <property type="nucleotide sequence ID" value="NZ_CP046996.1"/>
</dbReference>
<evidence type="ECO:0000256" key="1">
    <source>
        <dbReference type="SAM" id="MobiDB-lite"/>
    </source>
</evidence>
<feature type="compositionally biased region" description="Basic and acidic residues" evidence="1">
    <location>
        <begin position="40"/>
        <end position="49"/>
    </location>
</feature>
<feature type="region of interest" description="Disordered" evidence="1">
    <location>
        <begin position="39"/>
        <end position="59"/>
    </location>
</feature>
<dbReference type="EMBL" id="CP046996">
    <property type="protein sequence ID" value="QHA01016.1"/>
    <property type="molecule type" value="Genomic_DNA"/>
</dbReference>
<name>A0A857DLK6_9FIRM</name>
<gene>
    <name evidence="2" type="ORF">GQ588_10430</name>
</gene>
<dbReference type="InterPro" id="IPR024234">
    <property type="entry name" value="DUF3801"/>
</dbReference>